<dbReference type="OrthoDB" id="698753at2"/>
<evidence type="ECO:0000313" key="2">
    <source>
        <dbReference type="Proteomes" id="UP000238642"/>
    </source>
</evidence>
<protein>
    <recommendedName>
        <fullName evidence="3">Fimbrillin family protein</fullName>
    </recommendedName>
</protein>
<name>A0A2S9JGE8_9SPHI</name>
<proteinExistence type="predicted"/>
<accession>A0A2S9JGE8</accession>
<dbReference type="EMBL" id="PVBS01000004">
    <property type="protein sequence ID" value="PRD52035.1"/>
    <property type="molecule type" value="Genomic_DNA"/>
</dbReference>
<gene>
    <name evidence="1" type="ORF">C5749_17215</name>
</gene>
<dbReference type="Proteomes" id="UP000238642">
    <property type="component" value="Unassembled WGS sequence"/>
</dbReference>
<comment type="caution">
    <text evidence="1">The sequence shown here is derived from an EMBL/GenBank/DDBJ whole genome shotgun (WGS) entry which is preliminary data.</text>
</comment>
<dbReference type="PROSITE" id="PS51257">
    <property type="entry name" value="PROKAR_LIPOPROTEIN"/>
    <property type="match status" value="1"/>
</dbReference>
<evidence type="ECO:0008006" key="3">
    <source>
        <dbReference type="Google" id="ProtNLM"/>
    </source>
</evidence>
<sequence>MIKKLHMSLLTKLTVGVLLAWGIIFVTGCAKDAKQNITEDTGEGTRVVIRVEGINNGQGEPALKGKVGGSTASSAAATASFVEAEGFDVFVSQQQTIEKYPKRKAARTASASSAGALRGAAMEEGISYRVFLYENGALAASALLTSGTQGSIAVEKGKTYQWAALSYNSIDEVPAADGDNLVQLLDGQDVLYASGNFTVANDDGDVAVPLNITFDHRLSRVAIELNTMGMFAPIISANVKVTGLNLAPEAIDIKTGDLVGDTQQEATIAFGDFSPINDEGDRMVAYAYVGGRASEKMTVSVSNLVVRLVNNTPRSFGDVTLTQEFLPQPGMNQSVVLGFIESPLWKGGVAWARANLYYQEGHNPYRFHHLNAQEPTFNGYFSFGGHIPGRWADADNPIDPCSLVYPAGRWKQPSLADIDHLTGGWGMMGYLFTMPAAVEAPGAIQGFGYIEYQADAGVSSAYGTPSSATNRLRFNFNGAGRPVNLISNGYQAVNLEGSYLLNASVWTSEADMDLLGLSGLAAWSYEAGNRQLSLGTDPVRPVANNTAGLLNNVNIVDEGIISSMLRNVRCVRDGAWDPDAPGYDPYPVFPN</sequence>
<evidence type="ECO:0000313" key="1">
    <source>
        <dbReference type="EMBL" id="PRD52035.1"/>
    </source>
</evidence>
<dbReference type="AlphaFoldDB" id="A0A2S9JGE8"/>
<organism evidence="1 2">
    <name type="scientific">Sphingobacterium gobiense</name>
    <dbReference type="NCBI Taxonomy" id="1382456"/>
    <lineage>
        <taxon>Bacteria</taxon>
        <taxon>Pseudomonadati</taxon>
        <taxon>Bacteroidota</taxon>
        <taxon>Sphingobacteriia</taxon>
        <taxon>Sphingobacteriales</taxon>
        <taxon>Sphingobacteriaceae</taxon>
        <taxon>Sphingobacterium</taxon>
    </lineage>
</organism>
<keyword evidence="2" id="KW-1185">Reference proteome</keyword>
<reference evidence="1 2" key="1">
    <citation type="submission" date="2018-02" db="EMBL/GenBank/DDBJ databases">
        <title>The draft genome of Sphingobacterium gobiense H7.</title>
        <authorList>
            <person name="Li L."/>
            <person name="Liu L."/>
            <person name="Zhang X."/>
            <person name="Wang T."/>
            <person name="Liang L."/>
        </authorList>
    </citation>
    <scope>NUCLEOTIDE SEQUENCE [LARGE SCALE GENOMIC DNA]</scope>
    <source>
        <strain evidence="1 2">ACCC 05757</strain>
    </source>
</reference>